<evidence type="ECO:0000313" key="3">
    <source>
        <dbReference type="EMBL" id="RJG16399.1"/>
    </source>
</evidence>
<keyword evidence="1" id="KW-0812">Transmembrane</keyword>
<feature type="domain" description="Anti-sigma K factor RskA C-terminal" evidence="2">
    <location>
        <begin position="102"/>
        <end position="225"/>
    </location>
</feature>
<accession>A0A418XUN7</accession>
<keyword evidence="1" id="KW-0472">Membrane</keyword>
<dbReference type="InterPro" id="IPR051474">
    <property type="entry name" value="Anti-sigma-K/W_factor"/>
</dbReference>
<proteinExistence type="predicted"/>
<dbReference type="Proteomes" id="UP000283734">
    <property type="component" value="Unassembled WGS sequence"/>
</dbReference>
<feature type="transmembrane region" description="Helical" evidence="1">
    <location>
        <begin position="94"/>
        <end position="113"/>
    </location>
</feature>
<keyword evidence="1" id="KW-1133">Transmembrane helix</keyword>
<dbReference type="PANTHER" id="PTHR37461:SF1">
    <property type="entry name" value="ANTI-SIGMA-K FACTOR RSKA"/>
    <property type="match status" value="1"/>
</dbReference>
<keyword evidence="4" id="KW-1185">Reference proteome</keyword>
<reference evidence="3 4" key="1">
    <citation type="submission" date="2018-09" db="EMBL/GenBank/DDBJ databases">
        <title>Alcanivorax profundi sp. nov., isolated from 1000 m-depth seawater of the Mariana Trench.</title>
        <authorList>
            <person name="Liu J."/>
        </authorList>
    </citation>
    <scope>NUCLEOTIDE SEQUENCE [LARGE SCALE GENOMIC DNA]</scope>
    <source>
        <strain evidence="3 4">MTEO17</strain>
    </source>
</reference>
<evidence type="ECO:0000259" key="2">
    <source>
        <dbReference type="Pfam" id="PF10099"/>
    </source>
</evidence>
<dbReference type="EMBL" id="QYYA01000005">
    <property type="protein sequence ID" value="RJG16399.1"/>
    <property type="molecule type" value="Genomic_DNA"/>
</dbReference>
<sequence length="234" mass="26224">MRPDHFERNQALASEYVVGTLQGAARKRFEHWMMESPRLRRQVWYWERRLEPFNNTLPKTAPPAQLWDQIEQRLFPEPQASNASAGHRHRQGLWFWRWSAGLAMAALLVVLIWTPLPSQSTQGVVAVVQSEQALPLWVMNASTADHSLTMKALPSVATNTGQDFELWLLSGSGVPVSLTVLPTEGAELRIQLSNEQARELLESRSLAISLEPKGGSPTGQPTGPVLYHAQLVDF</sequence>
<dbReference type="PANTHER" id="PTHR37461">
    <property type="entry name" value="ANTI-SIGMA-K FACTOR RSKA"/>
    <property type="match status" value="1"/>
</dbReference>
<dbReference type="AlphaFoldDB" id="A0A418XUN7"/>
<dbReference type="GO" id="GO:0005886">
    <property type="term" value="C:plasma membrane"/>
    <property type="evidence" value="ECO:0007669"/>
    <property type="project" value="InterPro"/>
</dbReference>
<comment type="caution">
    <text evidence="3">The sequence shown here is derived from an EMBL/GenBank/DDBJ whole genome shotgun (WGS) entry which is preliminary data.</text>
</comment>
<dbReference type="GO" id="GO:0016989">
    <property type="term" value="F:sigma factor antagonist activity"/>
    <property type="evidence" value="ECO:0007669"/>
    <property type="project" value="TreeGrafter"/>
</dbReference>
<dbReference type="GO" id="GO:0006417">
    <property type="term" value="P:regulation of translation"/>
    <property type="evidence" value="ECO:0007669"/>
    <property type="project" value="TreeGrafter"/>
</dbReference>
<evidence type="ECO:0000256" key="1">
    <source>
        <dbReference type="SAM" id="Phobius"/>
    </source>
</evidence>
<dbReference type="Pfam" id="PF10099">
    <property type="entry name" value="RskA_C"/>
    <property type="match status" value="1"/>
</dbReference>
<organism evidence="3 4">
    <name type="scientific">Alcanivorax profundi</name>
    <dbReference type="NCBI Taxonomy" id="2338368"/>
    <lineage>
        <taxon>Bacteria</taxon>
        <taxon>Pseudomonadati</taxon>
        <taxon>Pseudomonadota</taxon>
        <taxon>Gammaproteobacteria</taxon>
        <taxon>Oceanospirillales</taxon>
        <taxon>Alcanivoracaceae</taxon>
        <taxon>Alcanivorax</taxon>
    </lineage>
</organism>
<gene>
    <name evidence="3" type="ORF">D4A39_14160</name>
</gene>
<protein>
    <recommendedName>
        <fullName evidence="2">Anti-sigma K factor RskA C-terminal domain-containing protein</fullName>
    </recommendedName>
</protein>
<dbReference type="OrthoDB" id="5298046at2"/>
<evidence type="ECO:0000313" key="4">
    <source>
        <dbReference type="Proteomes" id="UP000283734"/>
    </source>
</evidence>
<dbReference type="RefSeq" id="WP_022985401.1">
    <property type="nucleotide sequence ID" value="NZ_QYYA01000005.1"/>
</dbReference>
<name>A0A418XUN7_9GAMM</name>
<dbReference type="InterPro" id="IPR018764">
    <property type="entry name" value="RskA_C"/>
</dbReference>